<dbReference type="RefSeq" id="WP_181865299.1">
    <property type="nucleotide sequence ID" value="NZ_JACEQY010000021.1"/>
</dbReference>
<keyword evidence="7" id="KW-0003">3Fe-4S</keyword>
<comment type="cofactor">
    <cofactor evidence="1">
        <name>[3Fe-4S] cluster</name>
        <dbReference type="ChEBI" id="CHEBI:21137"/>
    </cofactor>
</comment>
<evidence type="ECO:0000256" key="2">
    <source>
        <dbReference type="ARBA" id="ARBA00022448"/>
    </source>
</evidence>
<evidence type="ECO:0000313" key="9">
    <source>
        <dbReference type="Proteomes" id="UP000586976"/>
    </source>
</evidence>
<comment type="caution">
    <text evidence="8">The sequence shown here is derived from an EMBL/GenBank/DDBJ whole genome shotgun (WGS) entry which is preliminary data.</text>
</comment>
<dbReference type="SUPFAM" id="SSF54862">
    <property type="entry name" value="4Fe-4S ferredoxins"/>
    <property type="match status" value="1"/>
</dbReference>
<keyword evidence="4" id="KW-0249">Electron transport</keyword>
<dbReference type="GO" id="GO:0051538">
    <property type="term" value="F:3 iron, 4 sulfur cluster binding"/>
    <property type="evidence" value="ECO:0007669"/>
    <property type="project" value="UniProtKB-KW"/>
</dbReference>
<evidence type="ECO:0000256" key="1">
    <source>
        <dbReference type="ARBA" id="ARBA00001927"/>
    </source>
</evidence>
<dbReference type="GO" id="GO:0046872">
    <property type="term" value="F:metal ion binding"/>
    <property type="evidence" value="ECO:0007669"/>
    <property type="project" value="UniProtKB-KW"/>
</dbReference>
<keyword evidence="2" id="KW-0813">Transport</keyword>
<evidence type="ECO:0000256" key="3">
    <source>
        <dbReference type="ARBA" id="ARBA00022723"/>
    </source>
</evidence>
<dbReference type="Gene3D" id="3.30.70.20">
    <property type="match status" value="1"/>
</dbReference>
<accession>A0A7W2D2L4</accession>
<keyword evidence="9" id="KW-1185">Reference proteome</keyword>
<evidence type="ECO:0000256" key="6">
    <source>
        <dbReference type="ARBA" id="ARBA00023014"/>
    </source>
</evidence>
<sequence length="79" mass="8348">MGALTCERSPARWSSALRVRVTPETCAGTGVCAFYATNTFELDEEGKVRLMAEHVGAADDLRNAAEACPTHSIHVGPSG</sequence>
<dbReference type="Pfam" id="PF13370">
    <property type="entry name" value="Fer4_13"/>
    <property type="match status" value="1"/>
</dbReference>
<dbReference type="PANTHER" id="PTHR36923">
    <property type="entry name" value="FERREDOXIN"/>
    <property type="match status" value="1"/>
</dbReference>
<reference evidence="8 9" key="1">
    <citation type="submission" date="2020-07" db="EMBL/GenBank/DDBJ databases">
        <title>Streptomyces isolated from Indian soil.</title>
        <authorList>
            <person name="Mandal S."/>
            <person name="Maiti P.K."/>
        </authorList>
    </citation>
    <scope>NUCLEOTIDE SEQUENCE [LARGE SCALE GENOMIC DNA]</scope>
    <source>
        <strain evidence="8 9">PSKA54</strain>
    </source>
</reference>
<evidence type="ECO:0000313" key="8">
    <source>
        <dbReference type="EMBL" id="MBA4863588.1"/>
    </source>
</evidence>
<keyword evidence="5" id="KW-0408">Iron</keyword>
<name>A0A7W2D2L4_9ACTN</name>
<dbReference type="Proteomes" id="UP000586976">
    <property type="component" value="Unassembled WGS sequence"/>
</dbReference>
<keyword evidence="6" id="KW-0411">Iron-sulfur</keyword>
<evidence type="ECO:0000256" key="5">
    <source>
        <dbReference type="ARBA" id="ARBA00023004"/>
    </source>
</evidence>
<dbReference type="EMBL" id="JACEQY010000021">
    <property type="protein sequence ID" value="MBA4863588.1"/>
    <property type="molecule type" value="Genomic_DNA"/>
</dbReference>
<dbReference type="InterPro" id="IPR051269">
    <property type="entry name" value="Fe-S_cluster_ET"/>
</dbReference>
<dbReference type="AlphaFoldDB" id="A0A7W2D2L4"/>
<keyword evidence="3" id="KW-0479">Metal-binding</keyword>
<organism evidence="8 9">
    <name type="scientific">Streptomyces himalayensis subsp. aureolus</name>
    <dbReference type="NCBI Taxonomy" id="2758039"/>
    <lineage>
        <taxon>Bacteria</taxon>
        <taxon>Bacillati</taxon>
        <taxon>Actinomycetota</taxon>
        <taxon>Actinomycetes</taxon>
        <taxon>Kitasatosporales</taxon>
        <taxon>Streptomycetaceae</taxon>
        <taxon>Streptomyces</taxon>
        <taxon>Streptomyces himalayensis</taxon>
    </lineage>
</organism>
<dbReference type="PANTHER" id="PTHR36923:SF3">
    <property type="entry name" value="FERREDOXIN"/>
    <property type="match status" value="1"/>
</dbReference>
<proteinExistence type="predicted"/>
<evidence type="ECO:0000256" key="7">
    <source>
        <dbReference type="ARBA" id="ARBA00023291"/>
    </source>
</evidence>
<gene>
    <name evidence="8" type="ORF">H1V43_19790</name>
</gene>
<protein>
    <submittedName>
        <fullName evidence="8">Ferredoxin</fullName>
    </submittedName>
</protein>
<evidence type="ECO:0000256" key="4">
    <source>
        <dbReference type="ARBA" id="ARBA00022982"/>
    </source>
</evidence>